<dbReference type="EMBL" id="CP000848">
    <property type="protein sequence ID" value="ABV76462.1"/>
    <property type="molecule type" value="Genomic_DNA"/>
</dbReference>
<dbReference type="AlphaFoldDB" id="A0A0H3AX05"/>
<dbReference type="Pfam" id="PF02805">
    <property type="entry name" value="Ada_Zn_binding"/>
    <property type="match status" value="1"/>
</dbReference>
<dbReference type="GeneID" id="79937557"/>
<dbReference type="GO" id="GO:0008168">
    <property type="term" value="F:methyltransferase activity"/>
    <property type="evidence" value="ECO:0007669"/>
    <property type="project" value="InterPro"/>
</dbReference>
<feature type="domain" description="Ada DNA repair metal-binding" evidence="2">
    <location>
        <begin position="10"/>
        <end position="54"/>
    </location>
</feature>
<gene>
    <name evidence="3" type="ordered locus">A1G_04810</name>
</gene>
<dbReference type="Gene3D" id="3.40.10.10">
    <property type="entry name" value="DNA Methylphosphotriester Repair Domain"/>
    <property type="match status" value="1"/>
</dbReference>
<dbReference type="GO" id="GO:0006281">
    <property type="term" value="P:DNA repair"/>
    <property type="evidence" value="ECO:0007669"/>
    <property type="project" value="InterPro"/>
</dbReference>
<evidence type="ECO:0000313" key="3">
    <source>
        <dbReference type="EMBL" id="ABV76462.1"/>
    </source>
</evidence>
<keyword evidence="1" id="KW-0010">Activator</keyword>
<evidence type="ECO:0000256" key="1">
    <source>
        <dbReference type="ARBA" id="ARBA00023159"/>
    </source>
</evidence>
<sequence length="81" mass="9629">MFNKLQRQEYYQALINKDDRYENIFFVAVKITRVFCRLTCPARKPKFEIVNFIKLLRKLGILHIDLVSVASSFTYLAKLQV</sequence>
<evidence type="ECO:0000259" key="2">
    <source>
        <dbReference type="Pfam" id="PF02805"/>
    </source>
</evidence>
<dbReference type="KEGG" id="rri:A1G_04810"/>
<protein>
    <recommendedName>
        <fullName evidence="2">Ada DNA repair metal-binding domain-containing protein</fullName>
    </recommendedName>
</protein>
<reference evidence="4" key="1">
    <citation type="submission" date="2007-09" db="EMBL/GenBank/DDBJ databases">
        <title>Complete genome sequence of Rickettsia rickettsii.</title>
        <authorList>
            <person name="Madan A."/>
            <person name="Fahey J."/>
            <person name="Helton E."/>
            <person name="Ketteman M."/>
            <person name="Madan A."/>
            <person name="Rodrigues S."/>
            <person name="Sanchez A."/>
            <person name="Dasch G."/>
            <person name="Eremeeva M."/>
        </authorList>
    </citation>
    <scope>NUCLEOTIDE SEQUENCE [LARGE SCALE GENOMIC DNA]</scope>
    <source>
        <strain evidence="4">Sheila Smith</strain>
    </source>
</reference>
<accession>A0A0H3AX05</accession>
<name>A0A0H3AX05_RICRS</name>
<proteinExistence type="predicted"/>
<dbReference type="Proteomes" id="UP000006832">
    <property type="component" value="Chromosome"/>
</dbReference>
<organism evidence="3 4">
    <name type="scientific">Rickettsia rickettsii (strain Sheila Smith)</name>
    <dbReference type="NCBI Taxonomy" id="392021"/>
    <lineage>
        <taxon>Bacteria</taxon>
        <taxon>Pseudomonadati</taxon>
        <taxon>Pseudomonadota</taxon>
        <taxon>Alphaproteobacteria</taxon>
        <taxon>Rickettsiales</taxon>
        <taxon>Rickettsiaceae</taxon>
        <taxon>Rickettsieae</taxon>
        <taxon>Rickettsia</taxon>
        <taxon>spotted fever group</taxon>
    </lineage>
</organism>
<dbReference type="GO" id="GO:0003677">
    <property type="term" value="F:DNA binding"/>
    <property type="evidence" value="ECO:0007669"/>
    <property type="project" value="InterPro"/>
</dbReference>
<dbReference type="HOGENOM" id="CLU_2571652_0_0_5"/>
<dbReference type="GO" id="GO:0006355">
    <property type="term" value="P:regulation of DNA-templated transcription"/>
    <property type="evidence" value="ECO:0007669"/>
    <property type="project" value="InterPro"/>
</dbReference>
<dbReference type="InterPro" id="IPR004026">
    <property type="entry name" value="Ada_DNA_repair_Zn-bd"/>
</dbReference>
<dbReference type="RefSeq" id="WP_012151034.1">
    <property type="nucleotide sequence ID" value="NC_009882.1"/>
</dbReference>
<dbReference type="GO" id="GO:0008270">
    <property type="term" value="F:zinc ion binding"/>
    <property type="evidence" value="ECO:0007669"/>
    <property type="project" value="InterPro"/>
</dbReference>
<evidence type="ECO:0000313" key="4">
    <source>
        <dbReference type="Proteomes" id="UP000006832"/>
    </source>
</evidence>
<dbReference type="SUPFAM" id="SSF57884">
    <property type="entry name" value="Ada DNA repair protein, N-terminal domain (N-Ada 10)"/>
    <property type="match status" value="1"/>
</dbReference>
<dbReference type="InterPro" id="IPR035451">
    <property type="entry name" value="Ada-like_dom_sf"/>
</dbReference>